<proteinExistence type="predicted"/>
<gene>
    <name evidence="1" type="ORF">BV22DRAFT_1034630</name>
</gene>
<organism evidence="1 2">
    <name type="scientific">Leucogyrophana mollusca</name>
    <dbReference type="NCBI Taxonomy" id="85980"/>
    <lineage>
        <taxon>Eukaryota</taxon>
        <taxon>Fungi</taxon>
        <taxon>Dikarya</taxon>
        <taxon>Basidiomycota</taxon>
        <taxon>Agaricomycotina</taxon>
        <taxon>Agaricomycetes</taxon>
        <taxon>Agaricomycetidae</taxon>
        <taxon>Boletales</taxon>
        <taxon>Boletales incertae sedis</taxon>
        <taxon>Leucogyrophana</taxon>
    </lineage>
</organism>
<comment type="caution">
    <text evidence="1">The sequence shown here is derived from an EMBL/GenBank/DDBJ whole genome shotgun (WGS) entry which is preliminary data.</text>
</comment>
<evidence type="ECO:0000313" key="2">
    <source>
        <dbReference type="Proteomes" id="UP000790709"/>
    </source>
</evidence>
<name>A0ACB8BHU1_9AGAM</name>
<evidence type="ECO:0000313" key="1">
    <source>
        <dbReference type="EMBL" id="KAH7924935.1"/>
    </source>
</evidence>
<dbReference type="Proteomes" id="UP000790709">
    <property type="component" value="Unassembled WGS sequence"/>
</dbReference>
<dbReference type="EMBL" id="MU266413">
    <property type="protein sequence ID" value="KAH7924935.1"/>
    <property type="molecule type" value="Genomic_DNA"/>
</dbReference>
<accession>A0ACB8BHU1</accession>
<reference evidence="1" key="1">
    <citation type="journal article" date="2021" name="New Phytol.">
        <title>Evolutionary innovations through gain and loss of genes in the ectomycorrhizal Boletales.</title>
        <authorList>
            <person name="Wu G."/>
            <person name="Miyauchi S."/>
            <person name="Morin E."/>
            <person name="Kuo A."/>
            <person name="Drula E."/>
            <person name="Varga T."/>
            <person name="Kohler A."/>
            <person name="Feng B."/>
            <person name="Cao Y."/>
            <person name="Lipzen A."/>
            <person name="Daum C."/>
            <person name="Hundley H."/>
            <person name="Pangilinan J."/>
            <person name="Johnson J."/>
            <person name="Barry K."/>
            <person name="LaButti K."/>
            <person name="Ng V."/>
            <person name="Ahrendt S."/>
            <person name="Min B."/>
            <person name="Choi I.G."/>
            <person name="Park H."/>
            <person name="Plett J.M."/>
            <person name="Magnuson J."/>
            <person name="Spatafora J.W."/>
            <person name="Nagy L.G."/>
            <person name="Henrissat B."/>
            <person name="Grigoriev I.V."/>
            <person name="Yang Z.L."/>
            <person name="Xu J."/>
            <person name="Martin F.M."/>
        </authorList>
    </citation>
    <scope>NUCLEOTIDE SEQUENCE</scope>
    <source>
        <strain evidence="1">KUC20120723A-06</strain>
    </source>
</reference>
<protein>
    <submittedName>
        <fullName evidence="1">Uncharacterized protein</fullName>
    </submittedName>
</protein>
<keyword evidence="2" id="KW-1185">Reference proteome</keyword>
<sequence length="236" mass="25493">MASTVYLDVFMGDAEAHASLDASYKHSCDLLSKNAAIYGLPSTPEELSEEQQELLKEVDKLHELRFTPPPPLCVGRLVFNLSSSPGLSKTTANFAALCTGDRGPCKNAPSKKLHYLGCSMHRIVKDFIAQGGDVTRGDGSGGESIYGGKFNDEKDGLKIKPRQGSLAMANSGKNSNTSQFFVVLTKEEKKLEKLTGKYVVFGELKEGWDVLSRLDMAGEANGRPNTPVWVGGCGRC</sequence>